<proteinExistence type="predicted"/>
<dbReference type="InterPro" id="IPR003594">
    <property type="entry name" value="HATPase_dom"/>
</dbReference>
<reference evidence="7" key="1">
    <citation type="submission" date="2020-11" db="EMBL/GenBank/DDBJ databases">
        <title>Sequencing the genomes of 1000 actinobacteria strains.</title>
        <authorList>
            <person name="Klenk H.-P."/>
        </authorList>
    </citation>
    <scope>NUCLEOTIDE SEQUENCE</scope>
    <source>
        <strain evidence="7">DSM 43175</strain>
    </source>
</reference>
<dbReference type="Gene3D" id="3.30.565.10">
    <property type="entry name" value="Histidine kinase-like ATPase, C-terminal domain"/>
    <property type="match status" value="1"/>
</dbReference>
<feature type="transmembrane region" description="Helical" evidence="5">
    <location>
        <begin position="129"/>
        <end position="150"/>
    </location>
</feature>
<keyword evidence="5" id="KW-0472">Membrane</keyword>
<dbReference type="AlphaFoldDB" id="A0A931DP95"/>
<dbReference type="InterPro" id="IPR050482">
    <property type="entry name" value="Sensor_HK_TwoCompSys"/>
</dbReference>
<dbReference type="GO" id="GO:0016020">
    <property type="term" value="C:membrane"/>
    <property type="evidence" value="ECO:0007669"/>
    <property type="project" value="InterPro"/>
</dbReference>
<evidence type="ECO:0000313" key="8">
    <source>
        <dbReference type="Proteomes" id="UP000614047"/>
    </source>
</evidence>
<evidence type="ECO:0000256" key="2">
    <source>
        <dbReference type="ARBA" id="ARBA00022777"/>
    </source>
</evidence>
<dbReference type="Pfam" id="PF02518">
    <property type="entry name" value="HATPase_c"/>
    <property type="match status" value="1"/>
</dbReference>
<keyword evidence="1" id="KW-0808">Transferase</keyword>
<feature type="transmembrane region" description="Helical" evidence="5">
    <location>
        <begin position="12"/>
        <end position="30"/>
    </location>
</feature>
<dbReference type="Proteomes" id="UP000614047">
    <property type="component" value="Unassembled WGS sequence"/>
</dbReference>
<keyword evidence="8" id="KW-1185">Reference proteome</keyword>
<gene>
    <name evidence="7" type="ORF">IW256_006316</name>
</gene>
<dbReference type="SMART" id="SM00387">
    <property type="entry name" value="HATPase_c"/>
    <property type="match status" value="1"/>
</dbReference>
<dbReference type="InterPro" id="IPR017205">
    <property type="entry name" value="Sig_transdc_His_kinase_ChrS"/>
</dbReference>
<dbReference type="Pfam" id="PF07730">
    <property type="entry name" value="HisKA_3"/>
    <property type="match status" value="1"/>
</dbReference>
<dbReference type="GO" id="GO:0046983">
    <property type="term" value="F:protein dimerization activity"/>
    <property type="evidence" value="ECO:0007669"/>
    <property type="project" value="InterPro"/>
</dbReference>
<feature type="transmembrane region" description="Helical" evidence="5">
    <location>
        <begin position="42"/>
        <end position="62"/>
    </location>
</feature>
<dbReference type="RefSeq" id="WP_307829243.1">
    <property type="nucleotide sequence ID" value="NZ_BAABES010000012.1"/>
</dbReference>
<feature type="domain" description="Histidine kinase" evidence="6">
    <location>
        <begin position="306"/>
        <end position="391"/>
    </location>
</feature>
<feature type="transmembrane region" description="Helical" evidence="5">
    <location>
        <begin position="68"/>
        <end position="91"/>
    </location>
</feature>
<evidence type="ECO:0000256" key="4">
    <source>
        <dbReference type="SAM" id="Coils"/>
    </source>
</evidence>
<dbReference type="Gene3D" id="1.20.5.1930">
    <property type="match status" value="1"/>
</dbReference>
<feature type="coiled-coil region" evidence="4">
    <location>
        <begin position="160"/>
        <end position="197"/>
    </location>
</feature>
<comment type="caution">
    <text evidence="7">The sequence shown here is derived from an EMBL/GenBank/DDBJ whole genome shotgun (WGS) entry which is preliminary data.</text>
</comment>
<feature type="transmembrane region" description="Helical" evidence="5">
    <location>
        <begin position="103"/>
        <end position="123"/>
    </location>
</feature>
<dbReference type="GO" id="GO:0000155">
    <property type="term" value="F:phosphorelay sensor kinase activity"/>
    <property type="evidence" value="ECO:0007669"/>
    <property type="project" value="InterPro"/>
</dbReference>
<evidence type="ECO:0000256" key="1">
    <source>
        <dbReference type="ARBA" id="ARBA00022679"/>
    </source>
</evidence>
<evidence type="ECO:0000259" key="6">
    <source>
        <dbReference type="PROSITE" id="PS50109"/>
    </source>
</evidence>
<dbReference type="PROSITE" id="PS50109">
    <property type="entry name" value="HIS_KIN"/>
    <property type="match status" value="1"/>
</dbReference>
<keyword evidence="4" id="KW-0175">Coiled coil</keyword>
<dbReference type="EMBL" id="JADOUA010000001">
    <property type="protein sequence ID" value="MBG6092203.1"/>
    <property type="molecule type" value="Genomic_DNA"/>
</dbReference>
<dbReference type="InterPro" id="IPR036890">
    <property type="entry name" value="HATPase_C_sf"/>
</dbReference>
<evidence type="ECO:0000256" key="5">
    <source>
        <dbReference type="SAM" id="Phobius"/>
    </source>
</evidence>
<dbReference type="PIRSF" id="PIRSF037434">
    <property type="entry name" value="STHK_ChrS"/>
    <property type="match status" value="1"/>
</dbReference>
<keyword evidence="3" id="KW-0902">Two-component regulatory system</keyword>
<keyword evidence="2 7" id="KW-0418">Kinase</keyword>
<evidence type="ECO:0000313" key="7">
    <source>
        <dbReference type="EMBL" id="MBG6092203.1"/>
    </source>
</evidence>
<name>A0A931DP95_9ACTN</name>
<protein>
    <submittedName>
        <fullName evidence="7">Signal transduction histidine kinase</fullName>
    </submittedName>
</protein>
<dbReference type="SUPFAM" id="SSF55874">
    <property type="entry name" value="ATPase domain of HSP90 chaperone/DNA topoisomerase II/histidine kinase"/>
    <property type="match status" value="1"/>
</dbReference>
<keyword evidence="5" id="KW-0812">Transmembrane</keyword>
<keyword evidence="5" id="KW-1133">Transmembrane helix</keyword>
<accession>A0A931DP95</accession>
<evidence type="ECO:0000256" key="3">
    <source>
        <dbReference type="ARBA" id="ARBA00023012"/>
    </source>
</evidence>
<organism evidence="7 8">
    <name type="scientific">Actinomadura viridis</name>
    <dbReference type="NCBI Taxonomy" id="58110"/>
    <lineage>
        <taxon>Bacteria</taxon>
        <taxon>Bacillati</taxon>
        <taxon>Actinomycetota</taxon>
        <taxon>Actinomycetes</taxon>
        <taxon>Streptosporangiales</taxon>
        <taxon>Thermomonosporaceae</taxon>
        <taxon>Actinomadura</taxon>
    </lineage>
</organism>
<dbReference type="InterPro" id="IPR005467">
    <property type="entry name" value="His_kinase_dom"/>
</dbReference>
<dbReference type="PANTHER" id="PTHR24421:SF62">
    <property type="entry name" value="SENSORY TRANSDUCTION HISTIDINE KINASE"/>
    <property type="match status" value="1"/>
</dbReference>
<dbReference type="InterPro" id="IPR011712">
    <property type="entry name" value="Sig_transdc_His_kin_sub3_dim/P"/>
</dbReference>
<dbReference type="PANTHER" id="PTHR24421">
    <property type="entry name" value="NITRATE/NITRITE SENSOR PROTEIN NARX-RELATED"/>
    <property type="match status" value="1"/>
</dbReference>
<sequence>MITVEKHWERFFRWGPYGLLALGAVLTFSTRDELMTPAEQRTAVPIAVTALVLQLLWSTHRIPGHTYYLLRTVAGFILSWLNPFFAIYAVIGYFDARWLLPHRWAVAGAVVTAVTMAGSQAGGLPPKGLLGWAVYGGLFLLNGLLVLVIGDLSDRDARQSEVQKATIDELERTNARLEQAMRENAGLQAQLLVQAREAGVSDERRRLAAEIHDTIAQGLAGIITQLQAAADTTDPATSRGHVERAAALARESLNEARRSVHDLAPSPLEHATLPEALKKIVNAHPAARLTVTGTVEPLHDEIEATLLRIAQEALANAVRHAAAGRIGVTLSYMDDEVTLDVRDDGRGFSRPTRGFGLNGMRERAERVLGTLEIESEPGQGTAVSARVPLISHG</sequence>
<dbReference type="CDD" id="cd16917">
    <property type="entry name" value="HATPase_UhpB-NarQ-NarX-like"/>
    <property type="match status" value="1"/>
</dbReference>